<dbReference type="KEGG" id="mmob:F6R98_11535"/>
<dbReference type="PROSITE" id="PS51450">
    <property type="entry name" value="LRR"/>
    <property type="match status" value="1"/>
</dbReference>
<dbReference type="Pfam" id="PF05947">
    <property type="entry name" value="T6SS_TssF"/>
    <property type="match status" value="1"/>
</dbReference>
<reference evidence="1 2" key="1">
    <citation type="submission" date="2019-09" db="EMBL/GenBank/DDBJ databases">
        <title>Ecophysiology of the spiral-shaped methanotroph Methylospira mobilis as revealed by the complete genome sequence.</title>
        <authorList>
            <person name="Oshkin I.Y."/>
            <person name="Dedysh S.N."/>
            <person name="Miroshnikov K."/>
            <person name="Danilova O.V."/>
            <person name="Hakobyan A."/>
            <person name="Liesack W."/>
        </authorList>
    </citation>
    <scope>NUCLEOTIDE SEQUENCE [LARGE SCALE GENOMIC DNA]</scope>
    <source>
        <strain evidence="1 2">Shm1</strain>
    </source>
</reference>
<name>A0A5Q0BJ66_9GAMM</name>
<evidence type="ECO:0000313" key="2">
    <source>
        <dbReference type="Proteomes" id="UP000325755"/>
    </source>
</evidence>
<dbReference type="OrthoDB" id="9763676at2"/>
<keyword evidence="2" id="KW-1185">Reference proteome</keyword>
<dbReference type="EMBL" id="CP044205">
    <property type="protein sequence ID" value="QFY43172.1"/>
    <property type="molecule type" value="Genomic_DNA"/>
</dbReference>
<dbReference type="PIRSF" id="PIRSF028304">
    <property type="entry name" value="UCP028304"/>
    <property type="match status" value="1"/>
</dbReference>
<dbReference type="NCBIfam" id="TIGR03359">
    <property type="entry name" value="VI_chp_6"/>
    <property type="match status" value="1"/>
</dbReference>
<dbReference type="AlphaFoldDB" id="A0A5Q0BJ66"/>
<dbReference type="InterPro" id="IPR001611">
    <property type="entry name" value="Leu-rich_rpt"/>
</dbReference>
<protein>
    <submittedName>
        <fullName evidence="1">Type VI secretion system baseplate subunit TssF</fullName>
    </submittedName>
</protein>
<dbReference type="RefSeq" id="WP_153249154.1">
    <property type="nucleotide sequence ID" value="NZ_CP044205.1"/>
</dbReference>
<dbReference type="InParanoid" id="A0A5Q0BJ66"/>
<dbReference type="Proteomes" id="UP000325755">
    <property type="component" value="Chromosome"/>
</dbReference>
<sequence>MVNFTNNYYASELSALRELGREFAEANPTLAPMLTGASADPDVERLLEGVAFLTGLVRQKLDDDFPQIAQEMSNLIFPQFLRQLPCAALIQFLPALKLNDTAVVKRNTELASVPVDGTSCRFKTIADLDVHPIKLAGSTLKQAAGQAPVLQLRFAADGIDLAEFKAQSLRLFLGLDMREACNWFYALQETATRVRLVDGGKQPVSLGVEALVCRQYDVYLTPYPPQAFPKHQLLQDYLQMPEKLLFIDIEGLSNWKKRSGNEFSIEIEFDPGIYDLHLKSDVFMLNVVPALNLFNYAADPIQIDHKQIEYRIRPQDDRQQHYAVYRVDQVRGLRQGEHNEIDYQEISHFSVSVEQAQNIYRLFRRPHLSGKGIETLISVVYPQGVPEKNETLSIRMTCSNGGLPERLRPGDISVKTDSSPERFTFKNLNAPTPQREPCLHGGMLWSVLSFLSLNYNGITSVEALRELLRLLATGGHPVSAASQGNLRRIDGLKRMEIFDESRLFRGTPLRGRRIRLYCDESCFNGKGDLYLFGCVMDRFFAASSEINTYSKFELVTTGLGEIIKWPERVANHRLISLPG</sequence>
<organism evidence="1 2">
    <name type="scientific">Candidatus Methylospira mobilis</name>
    <dbReference type="NCBI Taxonomy" id="1808979"/>
    <lineage>
        <taxon>Bacteria</taxon>
        <taxon>Pseudomonadati</taxon>
        <taxon>Pseudomonadota</taxon>
        <taxon>Gammaproteobacteria</taxon>
        <taxon>Methylococcales</taxon>
        <taxon>Methylococcaceae</taxon>
        <taxon>Candidatus Methylospira</taxon>
    </lineage>
</organism>
<accession>A0A5Q0BJ66</accession>
<dbReference type="PANTHER" id="PTHR35370:SF1">
    <property type="entry name" value="TYPE VI SECRETION SYSTEM COMPONENT TSSF1"/>
    <property type="match status" value="1"/>
</dbReference>
<dbReference type="PANTHER" id="PTHR35370">
    <property type="entry name" value="CYTOPLASMIC PROTEIN-RELATED-RELATED"/>
    <property type="match status" value="1"/>
</dbReference>
<gene>
    <name evidence="1" type="primary">tssF</name>
    <name evidence="1" type="ORF">F6R98_11535</name>
</gene>
<evidence type="ECO:0000313" key="1">
    <source>
        <dbReference type="EMBL" id="QFY43172.1"/>
    </source>
</evidence>
<proteinExistence type="predicted"/>
<dbReference type="InterPro" id="IPR010272">
    <property type="entry name" value="T6SS_TssF"/>
</dbReference>